<dbReference type="OMA" id="NAPWNEW"/>
<keyword evidence="2" id="KW-0288">FMN</keyword>
<dbReference type="SUPFAM" id="SSF51395">
    <property type="entry name" value="FMN-linked oxidoreductases"/>
    <property type="match status" value="1"/>
</dbReference>
<gene>
    <name evidence="4" type="ORF">Csa_4G663690</name>
</gene>
<accession>A0A0A0L0R6</accession>
<evidence type="ECO:0000313" key="4">
    <source>
        <dbReference type="EMBL" id="KGN55510.1"/>
    </source>
</evidence>
<reference evidence="4 5" key="3">
    <citation type="journal article" date="2010" name="BMC Genomics">
        <title>Transcriptome sequencing and comparative analysis of cucumber flowers with different sex types.</title>
        <authorList>
            <person name="Guo S."/>
            <person name="Zheng Y."/>
            <person name="Joung J.G."/>
            <person name="Liu S."/>
            <person name="Zhang Z."/>
            <person name="Crasta O.R."/>
            <person name="Sobral B.W."/>
            <person name="Xu Y."/>
            <person name="Huang S."/>
            <person name="Fei Z."/>
        </authorList>
    </citation>
    <scope>NUCLEOTIDE SEQUENCE [LARGE SCALE GENOMIC DNA]</scope>
    <source>
        <strain evidence="5">cv. 9930</strain>
    </source>
</reference>
<evidence type="ECO:0000256" key="1">
    <source>
        <dbReference type="ARBA" id="ARBA00022630"/>
    </source>
</evidence>
<keyword evidence="1" id="KW-0285">Flavoprotein</keyword>
<dbReference type="AlphaFoldDB" id="A0A0A0L0R6"/>
<evidence type="ECO:0000256" key="3">
    <source>
        <dbReference type="ARBA" id="ARBA00022857"/>
    </source>
</evidence>
<evidence type="ECO:0000313" key="5">
    <source>
        <dbReference type="Proteomes" id="UP000029981"/>
    </source>
</evidence>
<reference evidence="4 5" key="4">
    <citation type="journal article" date="2011" name="BMC Genomics">
        <title>RNA-Seq improves annotation of protein-coding genes in the cucumber genome.</title>
        <authorList>
            <person name="Li Z."/>
            <person name="Zhang Z."/>
            <person name="Yan P."/>
            <person name="Huang S."/>
            <person name="Fei Z."/>
            <person name="Lin K."/>
        </authorList>
    </citation>
    <scope>NUCLEOTIDE SEQUENCE [LARGE SCALE GENOMIC DNA]</scope>
    <source>
        <strain evidence="5">cv. 9930</strain>
    </source>
</reference>
<dbReference type="PANTHER" id="PTHR22893:SF62">
    <property type="entry name" value="12-OXOPHYTODIENOATE REDUCTASE-LIKE PROTEIN"/>
    <property type="match status" value="1"/>
</dbReference>
<dbReference type="PANTHER" id="PTHR22893">
    <property type="entry name" value="NADH OXIDOREDUCTASE-RELATED"/>
    <property type="match status" value="1"/>
</dbReference>
<proteinExistence type="predicted"/>
<organism evidence="4 5">
    <name type="scientific">Cucumis sativus</name>
    <name type="common">Cucumber</name>
    <dbReference type="NCBI Taxonomy" id="3659"/>
    <lineage>
        <taxon>Eukaryota</taxon>
        <taxon>Viridiplantae</taxon>
        <taxon>Streptophyta</taxon>
        <taxon>Embryophyta</taxon>
        <taxon>Tracheophyta</taxon>
        <taxon>Spermatophyta</taxon>
        <taxon>Magnoliopsida</taxon>
        <taxon>eudicotyledons</taxon>
        <taxon>Gunneridae</taxon>
        <taxon>Pentapetalae</taxon>
        <taxon>rosids</taxon>
        <taxon>fabids</taxon>
        <taxon>Cucurbitales</taxon>
        <taxon>Cucurbitaceae</taxon>
        <taxon>Benincaseae</taxon>
        <taxon>Cucumis</taxon>
    </lineage>
</organism>
<dbReference type="Gene3D" id="3.20.20.70">
    <property type="entry name" value="Aldolase class I"/>
    <property type="match status" value="1"/>
</dbReference>
<dbReference type="STRING" id="3659.A0A0A0L0R6"/>
<name>A0A0A0L0R6_CUCSA</name>
<dbReference type="Gramene" id="KGN55510">
    <property type="protein sequence ID" value="KGN55510"/>
    <property type="gene ID" value="Csa_4G663690"/>
</dbReference>
<dbReference type="InterPro" id="IPR013785">
    <property type="entry name" value="Aldolase_TIM"/>
</dbReference>
<dbReference type="InterPro" id="IPR045247">
    <property type="entry name" value="Oye-like"/>
</dbReference>
<sequence length="83" mass="9460">MVTRFEKREGKERSLLGMRKSFKGTLVAGGYKKEAVEVIRNGGANFVAFGRLFLANPDLPKRYDRSTFYTRDPVIGYTDHQIS</sequence>
<protein>
    <submittedName>
        <fullName evidence="4">Uncharacterized protein</fullName>
    </submittedName>
</protein>
<evidence type="ECO:0000256" key="2">
    <source>
        <dbReference type="ARBA" id="ARBA00022643"/>
    </source>
</evidence>
<keyword evidence="3" id="KW-0521">NADP</keyword>
<reference evidence="4 5" key="2">
    <citation type="journal article" date="2009" name="PLoS ONE">
        <title>An integrated genetic and cytogenetic map of the cucumber genome.</title>
        <authorList>
            <person name="Ren Y."/>
            <person name="Zhang Z."/>
            <person name="Liu J."/>
            <person name="Staub J.E."/>
            <person name="Han Y."/>
            <person name="Cheng Z."/>
            <person name="Li X."/>
            <person name="Lu J."/>
            <person name="Miao H."/>
            <person name="Kang H."/>
            <person name="Xie B."/>
            <person name="Gu X."/>
            <person name="Wang X."/>
            <person name="Du Y."/>
            <person name="Jin W."/>
            <person name="Huang S."/>
        </authorList>
    </citation>
    <scope>NUCLEOTIDE SEQUENCE [LARGE SCALE GENOMIC DNA]</scope>
    <source>
        <strain evidence="5">cv. 9930</strain>
    </source>
</reference>
<keyword evidence="5" id="KW-1185">Reference proteome</keyword>
<dbReference type="GO" id="GO:0016491">
    <property type="term" value="F:oxidoreductase activity"/>
    <property type="evidence" value="ECO:0007669"/>
    <property type="project" value="InterPro"/>
</dbReference>
<dbReference type="eggNOG" id="KOG0134">
    <property type="taxonomic scope" value="Eukaryota"/>
</dbReference>
<dbReference type="Proteomes" id="UP000029981">
    <property type="component" value="Chromosome 4"/>
</dbReference>
<dbReference type="EMBL" id="CM002925">
    <property type="protein sequence ID" value="KGN55510.1"/>
    <property type="molecule type" value="Genomic_DNA"/>
</dbReference>
<reference evidence="4 5" key="1">
    <citation type="journal article" date="2009" name="Nat. Genet.">
        <title>The genome of the cucumber, Cucumis sativus L.</title>
        <authorList>
            <person name="Huang S."/>
            <person name="Li R."/>
            <person name="Zhang Z."/>
            <person name="Li L."/>
            <person name="Gu X."/>
            <person name="Fan W."/>
            <person name="Lucas W.J."/>
            <person name="Wang X."/>
            <person name="Xie B."/>
            <person name="Ni P."/>
            <person name="Ren Y."/>
            <person name="Zhu H."/>
            <person name="Li J."/>
            <person name="Lin K."/>
            <person name="Jin W."/>
            <person name="Fei Z."/>
            <person name="Li G."/>
            <person name="Staub J."/>
            <person name="Kilian A."/>
            <person name="van der Vossen E.A."/>
            <person name="Wu Y."/>
            <person name="Guo J."/>
            <person name="He J."/>
            <person name="Jia Z."/>
            <person name="Ren Y."/>
            <person name="Tian G."/>
            <person name="Lu Y."/>
            <person name="Ruan J."/>
            <person name="Qian W."/>
            <person name="Wang M."/>
            <person name="Huang Q."/>
            <person name="Li B."/>
            <person name="Xuan Z."/>
            <person name="Cao J."/>
            <person name="Asan"/>
            <person name="Wu Z."/>
            <person name="Zhang J."/>
            <person name="Cai Q."/>
            <person name="Bai Y."/>
            <person name="Zhao B."/>
            <person name="Han Y."/>
            <person name="Li Y."/>
            <person name="Li X."/>
            <person name="Wang S."/>
            <person name="Shi Q."/>
            <person name="Liu S."/>
            <person name="Cho W.K."/>
            <person name="Kim J.Y."/>
            <person name="Xu Y."/>
            <person name="Heller-Uszynska K."/>
            <person name="Miao H."/>
            <person name="Cheng Z."/>
            <person name="Zhang S."/>
            <person name="Wu J."/>
            <person name="Yang Y."/>
            <person name="Kang H."/>
            <person name="Li M."/>
            <person name="Liang H."/>
            <person name="Ren X."/>
            <person name="Shi Z."/>
            <person name="Wen M."/>
            <person name="Jian M."/>
            <person name="Yang H."/>
            <person name="Zhang G."/>
            <person name="Yang Z."/>
            <person name="Chen R."/>
            <person name="Liu S."/>
            <person name="Li J."/>
            <person name="Ma L."/>
            <person name="Liu H."/>
            <person name="Zhou Y."/>
            <person name="Zhao J."/>
            <person name="Fang X."/>
            <person name="Li G."/>
            <person name="Fang L."/>
            <person name="Li Y."/>
            <person name="Liu D."/>
            <person name="Zheng H."/>
            <person name="Zhang Y."/>
            <person name="Qin N."/>
            <person name="Li Z."/>
            <person name="Yang G."/>
            <person name="Yang S."/>
            <person name="Bolund L."/>
            <person name="Kristiansen K."/>
            <person name="Zheng H."/>
            <person name="Li S."/>
            <person name="Zhang X."/>
            <person name="Yang H."/>
            <person name="Wang J."/>
            <person name="Sun R."/>
            <person name="Zhang B."/>
            <person name="Jiang S."/>
            <person name="Wang J."/>
            <person name="Du Y."/>
            <person name="Li S."/>
        </authorList>
    </citation>
    <scope>NUCLEOTIDE SEQUENCE [LARGE SCALE GENOMIC DNA]</scope>
    <source>
        <strain evidence="5">cv. 9930</strain>
    </source>
</reference>
<dbReference type="GO" id="GO:0010181">
    <property type="term" value="F:FMN binding"/>
    <property type="evidence" value="ECO:0007669"/>
    <property type="project" value="InterPro"/>
</dbReference>